<accession>A0A5B9NB07</accession>
<proteinExistence type="predicted"/>
<keyword evidence="2" id="KW-1185">Reference proteome</keyword>
<evidence type="ECO:0000313" key="2">
    <source>
        <dbReference type="Proteomes" id="UP000323818"/>
    </source>
</evidence>
<evidence type="ECO:0000313" key="1">
    <source>
        <dbReference type="EMBL" id="QEG11258.1"/>
    </source>
</evidence>
<gene>
    <name evidence="1" type="ORF">KPN4_72</name>
</gene>
<reference evidence="1 2" key="1">
    <citation type="submission" date="2019-06" db="EMBL/GenBank/DDBJ databases">
        <title>Comparative genomics of Klebsiella bacteriophages in the elucidation of host range specificity.</title>
        <authorList>
            <person name="Ku H."/>
            <person name="Brown T."/>
            <person name="Kabwe M."/>
            <person name="Chan H.T."/>
            <person name="Petrovski S."/>
            <person name="Tucci J."/>
        </authorList>
    </citation>
    <scope>NUCLEOTIDE SEQUENCE [LARGE SCALE GENOMIC DNA]</scope>
</reference>
<protein>
    <submittedName>
        <fullName evidence="1">Uncharacterized protein</fullName>
    </submittedName>
</protein>
<organism evidence="1 2">
    <name type="scientific">Klebsiella phage KPN4</name>
    <dbReference type="NCBI Taxonomy" id="2601622"/>
    <lineage>
        <taxon>Viruses</taxon>
        <taxon>Duplodnaviria</taxon>
        <taxon>Heunggongvirae</taxon>
        <taxon>Uroviricota</taxon>
        <taxon>Caudoviricetes</taxon>
        <taxon>Demerecviridae</taxon>
        <taxon>Sugarlandvirus</taxon>
        <taxon>Sugarlandvirus KPN4</taxon>
    </lineage>
</organism>
<dbReference type="EMBL" id="MN101228">
    <property type="protein sequence ID" value="QEG11258.1"/>
    <property type="molecule type" value="Genomic_DNA"/>
</dbReference>
<sequence>MEKANESENFFREENFDAVVDMVLESSRASFALEGICISDQNFEKIKSLIKEN</sequence>
<name>A0A5B9NB07_9CAUD</name>
<dbReference type="Proteomes" id="UP000323818">
    <property type="component" value="Segment"/>
</dbReference>